<sequence length="312" mass="33440">MRGEQNGHTGPNAHLGDTETEDWVRELLAENAYAIQPPQIPYPAIRRRGRAERRRRLAVAGAVLVALSAAPVGLFLVKARQGIDTAVVEPTNNTSPSRTPSPTPADTPARPATDAQLLDGITFTEAADGLRKCIAFDRQGAGPPGDEGLGSPAEYRILLAMRSTGDSNVPGDGVFVVAVRDAPRPARLICTLRDGEARGVNASSGGPEETSHPLTPDPNAGRLYQQSFLDRGRWKLPFRWGVIGTLTPGVTRVTAEYGGSAPVEATLDHGWYVATGTLLRQTTRAPHLKGYDSRGTLVYDSNEDETYQSTLP</sequence>
<feature type="region of interest" description="Disordered" evidence="1">
    <location>
        <begin position="87"/>
        <end position="112"/>
    </location>
</feature>
<dbReference type="KEGG" id="sroi:IAG44_27570"/>
<evidence type="ECO:0000256" key="2">
    <source>
        <dbReference type="SAM" id="Phobius"/>
    </source>
</evidence>
<protein>
    <submittedName>
        <fullName evidence="3">Uncharacterized protein</fullName>
    </submittedName>
</protein>
<dbReference type="AlphaFoldDB" id="A0A7H0IJ53"/>
<organism evidence="3 4">
    <name type="scientific">Streptomyces roseirectus</name>
    <dbReference type="NCBI Taxonomy" id="2768066"/>
    <lineage>
        <taxon>Bacteria</taxon>
        <taxon>Bacillati</taxon>
        <taxon>Actinomycetota</taxon>
        <taxon>Actinomycetes</taxon>
        <taxon>Kitasatosporales</taxon>
        <taxon>Streptomycetaceae</taxon>
        <taxon>Streptomyces</taxon>
    </lineage>
</organism>
<accession>A0A7H0IJ53</accession>
<evidence type="ECO:0000313" key="4">
    <source>
        <dbReference type="Proteomes" id="UP000516052"/>
    </source>
</evidence>
<evidence type="ECO:0000256" key="1">
    <source>
        <dbReference type="SAM" id="MobiDB-lite"/>
    </source>
</evidence>
<feature type="transmembrane region" description="Helical" evidence="2">
    <location>
        <begin position="57"/>
        <end position="77"/>
    </location>
</feature>
<dbReference type="Proteomes" id="UP000516052">
    <property type="component" value="Chromosome"/>
</dbReference>
<reference evidence="3 4" key="1">
    <citation type="submission" date="2020-08" db="EMBL/GenBank/DDBJ databases">
        <title>A novel species.</title>
        <authorList>
            <person name="Gao J."/>
        </authorList>
    </citation>
    <scope>NUCLEOTIDE SEQUENCE [LARGE SCALE GENOMIC DNA]</scope>
    <source>
        <strain evidence="3 4">CRXT-G-22</strain>
    </source>
</reference>
<gene>
    <name evidence="3" type="ORF">IAG44_27570</name>
</gene>
<keyword evidence="2" id="KW-1133">Transmembrane helix</keyword>
<proteinExistence type="predicted"/>
<dbReference type="EMBL" id="CP060828">
    <property type="protein sequence ID" value="QNP72819.1"/>
    <property type="molecule type" value="Genomic_DNA"/>
</dbReference>
<keyword evidence="2" id="KW-0472">Membrane</keyword>
<keyword evidence="2" id="KW-0812">Transmembrane</keyword>
<feature type="region of interest" description="Disordered" evidence="1">
    <location>
        <begin position="199"/>
        <end position="220"/>
    </location>
</feature>
<evidence type="ECO:0000313" key="3">
    <source>
        <dbReference type="EMBL" id="QNP72819.1"/>
    </source>
</evidence>
<keyword evidence="4" id="KW-1185">Reference proteome</keyword>
<name>A0A7H0IJ53_9ACTN</name>